<keyword evidence="1" id="KW-1185">Reference proteome</keyword>
<protein>
    <submittedName>
        <fullName evidence="2">Uncharacterized protein</fullName>
    </submittedName>
</protein>
<dbReference type="AlphaFoldDB" id="A0A915JQE6"/>
<evidence type="ECO:0000313" key="1">
    <source>
        <dbReference type="Proteomes" id="UP000887565"/>
    </source>
</evidence>
<sequence length="61" mass="6924">MNALLARRLLVNVDGYIGNLFQSSIVLGDRNVAACFTDRFGLQFDRYLDNVGVFIGFYAFR</sequence>
<reference evidence="2" key="1">
    <citation type="submission" date="2022-11" db="UniProtKB">
        <authorList>
            <consortium name="WormBaseParasite"/>
        </authorList>
    </citation>
    <scope>IDENTIFICATION</scope>
</reference>
<organism evidence="1 2">
    <name type="scientific">Romanomermis culicivorax</name>
    <name type="common">Nematode worm</name>
    <dbReference type="NCBI Taxonomy" id="13658"/>
    <lineage>
        <taxon>Eukaryota</taxon>
        <taxon>Metazoa</taxon>
        <taxon>Ecdysozoa</taxon>
        <taxon>Nematoda</taxon>
        <taxon>Enoplea</taxon>
        <taxon>Dorylaimia</taxon>
        <taxon>Mermithida</taxon>
        <taxon>Mermithoidea</taxon>
        <taxon>Mermithidae</taxon>
        <taxon>Romanomermis</taxon>
    </lineage>
</organism>
<dbReference type="Proteomes" id="UP000887565">
    <property type="component" value="Unplaced"/>
</dbReference>
<name>A0A915JQE6_ROMCU</name>
<evidence type="ECO:0000313" key="2">
    <source>
        <dbReference type="WBParaSite" id="nRc.2.0.1.t28425-RA"/>
    </source>
</evidence>
<dbReference type="WBParaSite" id="nRc.2.0.1.t28425-RA">
    <property type="protein sequence ID" value="nRc.2.0.1.t28425-RA"/>
    <property type="gene ID" value="nRc.2.0.1.g28425"/>
</dbReference>
<proteinExistence type="predicted"/>
<accession>A0A915JQE6</accession>